<comment type="similarity">
    <text evidence="1">Belongs to the SLAIN motif-containing family.</text>
</comment>
<keyword evidence="2" id="KW-0175">Coiled coil</keyword>
<feature type="compositionally biased region" description="Polar residues" evidence="3">
    <location>
        <begin position="383"/>
        <end position="400"/>
    </location>
</feature>
<accession>A0A4Y2BEC0</accession>
<evidence type="ECO:0008006" key="6">
    <source>
        <dbReference type="Google" id="ProtNLM"/>
    </source>
</evidence>
<dbReference type="Pfam" id="PF15301">
    <property type="entry name" value="SLAIN"/>
    <property type="match status" value="1"/>
</dbReference>
<dbReference type="GO" id="GO:0035371">
    <property type="term" value="C:microtubule plus-end"/>
    <property type="evidence" value="ECO:0007669"/>
    <property type="project" value="TreeGrafter"/>
</dbReference>
<dbReference type="InterPro" id="IPR026179">
    <property type="entry name" value="Slain"/>
</dbReference>
<feature type="compositionally biased region" description="Low complexity" evidence="3">
    <location>
        <begin position="280"/>
        <end position="301"/>
    </location>
</feature>
<dbReference type="GO" id="GO:0007020">
    <property type="term" value="P:microtubule nucleation"/>
    <property type="evidence" value="ECO:0007669"/>
    <property type="project" value="TreeGrafter"/>
</dbReference>
<dbReference type="EMBL" id="BGPR01000073">
    <property type="protein sequence ID" value="GBL90632.1"/>
    <property type="molecule type" value="Genomic_DNA"/>
</dbReference>
<feature type="compositionally biased region" description="Basic residues" evidence="3">
    <location>
        <begin position="36"/>
        <end position="46"/>
    </location>
</feature>
<name>A0A4Y2BEC0_ARAVE</name>
<dbReference type="PANTHER" id="PTHR22406">
    <property type="entry name" value="NASCENT POLYPEPTIDE-ASSOCIATED COMPLEX SUBUNIT ALPHA, MUSCLE-SPECIFIC FORM"/>
    <property type="match status" value="1"/>
</dbReference>
<feature type="compositionally biased region" description="Low complexity" evidence="3">
    <location>
        <begin position="467"/>
        <end position="486"/>
    </location>
</feature>
<keyword evidence="5" id="KW-1185">Reference proteome</keyword>
<feature type="region of interest" description="Disordered" evidence="3">
    <location>
        <begin position="36"/>
        <end position="80"/>
    </location>
</feature>
<dbReference type="AlphaFoldDB" id="A0A4Y2BEC0"/>
<reference evidence="4 5" key="1">
    <citation type="journal article" date="2019" name="Sci. Rep.">
        <title>Orb-weaving spider Araneus ventricosus genome elucidates the spidroin gene catalogue.</title>
        <authorList>
            <person name="Kono N."/>
            <person name="Nakamura H."/>
            <person name="Ohtoshi R."/>
            <person name="Moran D.A.P."/>
            <person name="Shinohara A."/>
            <person name="Yoshida Y."/>
            <person name="Fujiwara M."/>
            <person name="Mori M."/>
            <person name="Tomita M."/>
            <person name="Arakawa K."/>
        </authorList>
    </citation>
    <scope>NUCLEOTIDE SEQUENCE [LARGE SCALE GENOMIC DNA]</scope>
</reference>
<feature type="region of interest" description="Disordered" evidence="3">
    <location>
        <begin position="383"/>
        <end position="508"/>
    </location>
</feature>
<gene>
    <name evidence="4" type="ORF">AVEN_219303_1</name>
</gene>
<feature type="compositionally biased region" description="Polar residues" evidence="3">
    <location>
        <begin position="428"/>
        <end position="450"/>
    </location>
</feature>
<evidence type="ECO:0000256" key="1">
    <source>
        <dbReference type="ARBA" id="ARBA00006652"/>
    </source>
</evidence>
<evidence type="ECO:0000313" key="4">
    <source>
        <dbReference type="EMBL" id="GBL90632.1"/>
    </source>
</evidence>
<evidence type="ECO:0000256" key="3">
    <source>
        <dbReference type="SAM" id="MobiDB-lite"/>
    </source>
</evidence>
<protein>
    <recommendedName>
        <fullName evidence="6">SLAIN motif-containing protein 2</fullName>
    </recommendedName>
</protein>
<sequence length="508" mass="57012">MSLIMEDFKPSVNTLEEVKKLQELVRKLELQNLHLRNKQNIPRKRSVSPVKDVKPRNSARSARKTSDPMGDVDNESNVENSVCANKDEYFDNLEIIRVSDIEMSDDESWLYTSPKSAKQEQTVESPYKWLRKDVDDPENKQLQLAKKALLTKLNELEILSPPNKMTTHHAENPVVSNLRRSQMMYKTPLSAQNHDTTHVDTRTFTRSKKKQAIEFLERLDSLSIEKSEKTYTVQLHRRGSDVSSDSVSSCHILEDANDVQEVARMQEESLRMSSPLGTPKRGSTNSSSSRKISTSSRGSISDQDVSETSVFSSQNAYESPSYECVGNSSYPVESFNHSDQSSPSESPYGSNASLHNAGKGKSKLGTYRRSLPNLNREQLALRQSKNKVCSDSTNQIQSQVRGGVVGRKSDSQVHSVQKTRREVKSPSRVKQYNQISVHQPAYQSPENSEPVTIVPKSADSAERMRARSGLPRPSRASSASRSVNRSGIPMPSTLSKKRVEDSWSEGCF</sequence>
<feature type="compositionally biased region" description="Polar residues" evidence="3">
    <location>
        <begin position="302"/>
        <end position="318"/>
    </location>
</feature>
<feature type="compositionally biased region" description="Polar residues" evidence="3">
    <location>
        <begin position="326"/>
        <end position="354"/>
    </location>
</feature>
<dbReference type="OrthoDB" id="6347145at2759"/>
<dbReference type="GO" id="GO:0031122">
    <property type="term" value="P:cytoplasmic microtubule organization"/>
    <property type="evidence" value="ECO:0007669"/>
    <property type="project" value="TreeGrafter"/>
</dbReference>
<dbReference type="Proteomes" id="UP000499080">
    <property type="component" value="Unassembled WGS sequence"/>
</dbReference>
<feature type="region of interest" description="Disordered" evidence="3">
    <location>
        <begin position="266"/>
        <end position="367"/>
    </location>
</feature>
<evidence type="ECO:0000313" key="5">
    <source>
        <dbReference type="Proteomes" id="UP000499080"/>
    </source>
</evidence>
<comment type="caution">
    <text evidence="4">The sequence shown here is derived from an EMBL/GenBank/DDBJ whole genome shotgun (WGS) entry which is preliminary data.</text>
</comment>
<dbReference type="GO" id="GO:0031116">
    <property type="term" value="P:positive regulation of microtubule polymerization"/>
    <property type="evidence" value="ECO:0007669"/>
    <property type="project" value="TreeGrafter"/>
</dbReference>
<dbReference type="PANTHER" id="PTHR22406:SF7">
    <property type="entry name" value="NASCENT POLYPEPTIDE-ASSOCIATED COMPLEX SUBUNIT ALPHA, MUSCLE-SPECIFIC FORM"/>
    <property type="match status" value="1"/>
</dbReference>
<proteinExistence type="inferred from homology"/>
<organism evidence="4 5">
    <name type="scientific">Araneus ventricosus</name>
    <name type="common">Orbweaver spider</name>
    <name type="synonym">Epeira ventricosa</name>
    <dbReference type="NCBI Taxonomy" id="182803"/>
    <lineage>
        <taxon>Eukaryota</taxon>
        <taxon>Metazoa</taxon>
        <taxon>Ecdysozoa</taxon>
        <taxon>Arthropoda</taxon>
        <taxon>Chelicerata</taxon>
        <taxon>Arachnida</taxon>
        <taxon>Araneae</taxon>
        <taxon>Araneomorphae</taxon>
        <taxon>Entelegynae</taxon>
        <taxon>Araneoidea</taxon>
        <taxon>Araneidae</taxon>
        <taxon>Araneus</taxon>
    </lineage>
</organism>
<evidence type="ECO:0000256" key="2">
    <source>
        <dbReference type="ARBA" id="ARBA00023054"/>
    </source>
</evidence>